<dbReference type="Proteomes" id="UP000646827">
    <property type="component" value="Unassembled WGS sequence"/>
</dbReference>
<accession>A0A8H7VCJ3</accession>
<reference evidence="1 2" key="1">
    <citation type="submission" date="2020-12" db="EMBL/GenBank/DDBJ databases">
        <title>Metabolic potential, ecology and presence of endohyphal bacteria is reflected in genomic diversity of Mucoromycotina.</title>
        <authorList>
            <person name="Muszewska A."/>
            <person name="Okrasinska A."/>
            <person name="Steczkiewicz K."/>
            <person name="Drgas O."/>
            <person name="Orlowska M."/>
            <person name="Perlinska-Lenart U."/>
            <person name="Aleksandrzak-Piekarczyk T."/>
            <person name="Szatraj K."/>
            <person name="Zielenkiewicz U."/>
            <person name="Pilsyk S."/>
            <person name="Malc E."/>
            <person name="Mieczkowski P."/>
            <person name="Kruszewska J.S."/>
            <person name="Biernat P."/>
            <person name="Pawlowska J."/>
        </authorList>
    </citation>
    <scope>NUCLEOTIDE SEQUENCE [LARGE SCALE GENOMIC DNA]</scope>
    <source>
        <strain evidence="1 2">CBS 142.35</strain>
    </source>
</reference>
<evidence type="ECO:0000313" key="2">
    <source>
        <dbReference type="Proteomes" id="UP000646827"/>
    </source>
</evidence>
<name>A0A8H7VCJ3_9FUNG</name>
<dbReference type="OrthoDB" id="2288457at2759"/>
<keyword evidence="2" id="KW-1185">Reference proteome</keyword>
<dbReference type="EMBL" id="JAEPRB010000520">
    <property type="protein sequence ID" value="KAG2215405.1"/>
    <property type="molecule type" value="Genomic_DNA"/>
</dbReference>
<gene>
    <name evidence="1" type="ORF">INT45_010425</name>
</gene>
<proteinExistence type="predicted"/>
<evidence type="ECO:0000313" key="1">
    <source>
        <dbReference type="EMBL" id="KAG2215405.1"/>
    </source>
</evidence>
<comment type="caution">
    <text evidence="1">The sequence shown here is derived from an EMBL/GenBank/DDBJ whole genome shotgun (WGS) entry which is preliminary data.</text>
</comment>
<dbReference type="AlphaFoldDB" id="A0A8H7VCJ3"/>
<sequence>MSSLKSKTPWSTSSEKSCILLIPWYYYKMGDTGSTSSGDLPTKYKPGTDLMSKLMFDDKRINDIIVSEHALGQNVSKPTEWLDFTKSDVLYTASTGRILNSMPPVLVEIQYTGNMAFYRCLINYSLSVMKRHSETPVILAIVIHNTMAELTNLTTTSEKQPFLLDLPCHGWAESCYLLNAPSISGHLQHGQSITVEDLQEINDECTKAKRYLLEDVSNPNSRNRTLDCLDNILLKINELKINPTRSIPPNSADDSVIKDWDIVDKYYRDHEAKELVVEANQGDYHHKVML</sequence>
<protein>
    <submittedName>
        <fullName evidence="1">Uncharacterized protein</fullName>
    </submittedName>
</protein>
<organism evidence="1 2">
    <name type="scientific">Circinella minor</name>
    <dbReference type="NCBI Taxonomy" id="1195481"/>
    <lineage>
        <taxon>Eukaryota</taxon>
        <taxon>Fungi</taxon>
        <taxon>Fungi incertae sedis</taxon>
        <taxon>Mucoromycota</taxon>
        <taxon>Mucoromycotina</taxon>
        <taxon>Mucoromycetes</taxon>
        <taxon>Mucorales</taxon>
        <taxon>Lichtheimiaceae</taxon>
        <taxon>Circinella</taxon>
    </lineage>
</organism>